<proteinExistence type="inferred from homology"/>
<name>A0A1R3X0Y3_9RHOB</name>
<dbReference type="PROSITE" id="PS51471">
    <property type="entry name" value="FE2OG_OXY"/>
    <property type="match status" value="1"/>
</dbReference>
<evidence type="ECO:0000256" key="1">
    <source>
        <dbReference type="RuleBase" id="RU003682"/>
    </source>
</evidence>
<accession>A0A1R3X0Y3</accession>
<dbReference type="STRING" id="287098.SAMN05421665_1563"/>
<gene>
    <name evidence="3" type="ORF">SAMN05421665_1563</name>
</gene>
<keyword evidence="4" id="KW-1185">Reference proteome</keyword>
<organism evidence="3 4">
    <name type="scientific">Yoonia rosea</name>
    <dbReference type="NCBI Taxonomy" id="287098"/>
    <lineage>
        <taxon>Bacteria</taxon>
        <taxon>Pseudomonadati</taxon>
        <taxon>Pseudomonadota</taxon>
        <taxon>Alphaproteobacteria</taxon>
        <taxon>Rhodobacterales</taxon>
        <taxon>Paracoccaceae</taxon>
        <taxon>Yoonia</taxon>
    </lineage>
</organism>
<protein>
    <recommendedName>
        <fullName evidence="2">Fe2OG dioxygenase domain-containing protein</fullName>
    </recommendedName>
</protein>
<evidence type="ECO:0000313" key="4">
    <source>
        <dbReference type="Proteomes" id="UP000186997"/>
    </source>
</evidence>
<feature type="domain" description="Fe2OG dioxygenase" evidence="2">
    <location>
        <begin position="130"/>
        <end position="247"/>
    </location>
</feature>
<dbReference type="InterPro" id="IPR005123">
    <property type="entry name" value="Oxoglu/Fe-dep_dioxygenase_dom"/>
</dbReference>
<dbReference type="Proteomes" id="UP000186997">
    <property type="component" value="Unassembled WGS sequence"/>
</dbReference>
<sequence>METDVTLSARIADHMAQAIRATAVDTVPCQHAMLSGLFPDDVYQRMLQNIPARDAFRPMSLDLFHDKHGVSTRDLIELPEIGVARISKDQQSLWWAVGTAIMSDKVKSAVFDGLAEDLAPVLNVDKSQVNNQEVFVSTALRFETESYYMPPHFDDLPRVATMLIYLPEDDSLDGLGTSLYDFAPKWQRPFRAAHRELRRAPFLPNSGICFSGNGRKKRPGWHGFERVDKATLGDAPRISLLTTWYTGTRETHASTPDILPVTADV</sequence>
<comment type="similarity">
    <text evidence="1">Belongs to the iron/ascorbate-dependent oxidoreductase family.</text>
</comment>
<evidence type="ECO:0000313" key="3">
    <source>
        <dbReference type="EMBL" id="SIT82904.1"/>
    </source>
</evidence>
<dbReference type="EMBL" id="FTPR01000001">
    <property type="protein sequence ID" value="SIT82904.1"/>
    <property type="molecule type" value="Genomic_DNA"/>
</dbReference>
<keyword evidence="1" id="KW-0560">Oxidoreductase</keyword>
<dbReference type="GO" id="GO:0046872">
    <property type="term" value="F:metal ion binding"/>
    <property type="evidence" value="ECO:0007669"/>
    <property type="project" value="UniProtKB-KW"/>
</dbReference>
<dbReference type="Gene3D" id="2.60.120.620">
    <property type="entry name" value="q2cbj1_9rhob like domain"/>
    <property type="match status" value="1"/>
</dbReference>
<dbReference type="GO" id="GO:0016491">
    <property type="term" value="F:oxidoreductase activity"/>
    <property type="evidence" value="ECO:0007669"/>
    <property type="project" value="UniProtKB-KW"/>
</dbReference>
<dbReference type="OrthoDB" id="7300871at2"/>
<keyword evidence="1" id="KW-0408">Iron</keyword>
<dbReference type="RefSeq" id="WP_076659072.1">
    <property type="nucleotide sequence ID" value="NZ_FTPR01000001.1"/>
</dbReference>
<reference evidence="4" key="1">
    <citation type="submission" date="2017-01" db="EMBL/GenBank/DDBJ databases">
        <authorList>
            <person name="Varghese N."/>
            <person name="Submissions S."/>
        </authorList>
    </citation>
    <scope>NUCLEOTIDE SEQUENCE [LARGE SCALE GENOMIC DNA]</scope>
    <source>
        <strain evidence="4">DSM 29591</strain>
    </source>
</reference>
<keyword evidence="1" id="KW-0479">Metal-binding</keyword>
<dbReference type="AlphaFoldDB" id="A0A1R3X0Y3"/>
<evidence type="ECO:0000259" key="2">
    <source>
        <dbReference type="PROSITE" id="PS51471"/>
    </source>
</evidence>